<proteinExistence type="predicted"/>
<organism evidence="1 2">
    <name type="scientific">Pantoea dispersa</name>
    <dbReference type="NCBI Taxonomy" id="59814"/>
    <lineage>
        <taxon>Bacteria</taxon>
        <taxon>Pseudomonadati</taxon>
        <taxon>Pseudomonadota</taxon>
        <taxon>Gammaproteobacteria</taxon>
        <taxon>Enterobacterales</taxon>
        <taxon>Erwiniaceae</taxon>
        <taxon>Pantoea</taxon>
    </lineage>
</organism>
<comment type="caution">
    <text evidence="1">The sequence shown here is derived from an EMBL/GenBank/DDBJ whole genome shotgun (WGS) entry which is preliminary data.</text>
</comment>
<dbReference type="Proteomes" id="UP000071979">
    <property type="component" value="Unassembled WGS sequence"/>
</dbReference>
<accession>A0A8E1S249</accession>
<dbReference type="AlphaFoldDB" id="A0A8E1S249"/>
<dbReference type="RefSeq" id="WP_058775550.1">
    <property type="nucleotide sequence ID" value="NZ_CP107574.1"/>
</dbReference>
<protein>
    <submittedName>
        <fullName evidence="1">Uncharacterized protein</fullName>
    </submittedName>
</protein>
<dbReference type="EMBL" id="LDSE01000003">
    <property type="protein sequence ID" value="KTS69586.1"/>
    <property type="molecule type" value="Genomic_DNA"/>
</dbReference>
<name>A0A8E1S249_9GAMM</name>
<reference evidence="1 2" key="1">
    <citation type="journal article" date="2016" name="Front. Microbiol.">
        <title>Genomic Resource of Rice Seed Associated Bacteria.</title>
        <authorList>
            <person name="Midha S."/>
            <person name="Bansal K."/>
            <person name="Sharma S."/>
            <person name="Kumar N."/>
            <person name="Patil P.P."/>
            <person name="Chaudhry V."/>
            <person name="Patil P.B."/>
        </authorList>
    </citation>
    <scope>NUCLEOTIDE SEQUENCE [LARGE SCALE GENOMIC DNA]</scope>
    <source>
        <strain evidence="1 2">SA3</strain>
    </source>
</reference>
<evidence type="ECO:0000313" key="2">
    <source>
        <dbReference type="Proteomes" id="UP000071979"/>
    </source>
</evidence>
<sequence>MKVTVPLLVIAFASAKAGAFQAKIDPLKLALKPANALASTDQAQPLAIAEAHARLAAAVSGCQCPFCTQMRLVNTGL</sequence>
<evidence type="ECO:0000313" key="1">
    <source>
        <dbReference type="EMBL" id="KTS69586.1"/>
    </source>
</evidence>
<gene>
    <name evidence="1" type="ORF">SA3R_01575</name>
</gene>